<dbReference type="RefSeq" id="WP_110548270.1">
    <property type="nucleotide sequence ID" value="NZ_CP023039.1"/>
</dbReference>
<dbReference type="Proteomes" id="UP000264120">
    <property type="component" value="Plasmid unnamed3"/>
</dbReference>
<protein>
    <submittedName>
        <fullName evidence="1">Uncharacterized protein</fullName>
    </submittedName>
</protein>
<keyword evidence="1" id="KW-0614">Plasmid</keyword>
<dbReference type="EMBL" id="CP023039">
    <property type="protein sequence ID" value="AXY24122.1"/>
    <property type="molecule type" value="Genomic_DNA"/>
</dbReference>
<accession>A0A347WGX9</accession>
<dbReference type="KEGG" id="ksc:CD178_03378"/>
<organism evidence="1 2">
    <name type="scientific">Komagataeibacter saccharivorans</name>
    <dbReference type="NCBI Taxonomy" id="265959"/>
    <lineage>
        <taxon>Bacteria</taxon>
        <taxon>Pseudomonadati</taxon>
        <taxon>Pseudomonadota</taxon>
        <taxon>Alphaproteobacteria</taxon>
        <taxon>Acetobacterales</taxon>
        <taxon>Acetobacteraceae</taxon>
        <taxon>Komagataeibacter</taxon>
    </lineage>
</organism>
<sequence>MSATSRVEMIAGYRLEIATVRDGVLIRTPGIFPVNAREWHGPYADEAAALVDFRTRVARPRITPERLRQYRKHGYYGIVRGVEVIQRRSPWTGASELTPFELVAA</sequence>
<gene>
    <name evidence="1" type="ORF">CD178_03378</name>
</gene>
<keyword evidence="2" id="KW-1185">Reference proteome</keyword>
<proteinExistence type="predicted"/>
<reference evidence="1 2" key="1">
    <citation type="submission" date="2017-08" db="EMBL/GenBank/DDBJ databases">
        <title>Complete genome sequence of Gluconacetobacter saccharivorans CV1 isolated from Fermented Vinegar.</title>
        <authorList>
            <person name="Kim S.-Y."/>
        </authorList>
    </citation>
    <scope>NUCLEOTIDE SEQUENCE [LARGE SCALE GENOMIC DNA]</scope>
    <source>
        <strain evidence="1 2">CV1</strain>
        <plasmid evidence="1 2">unnamed3</plasmid>
    </source>
</reference>
<dbReference type="OrthoDB" id="7277794at2"/>
<name>A0A347WGX9_9PROT</name>
<geneLocation type="plasmid" evidence="1 2">
    <name>unnamed3</name>
</geneLocation>
<evidence type="ECO:0000313" key="2">
    <source>
        <dbReference type="Proteomes" id="UP000264120"/>
    </source>
</evidence>
<evidence type="ECO:0000313" key="1">
    <source>
        <dbReference type="EMBL" id="AXY24122.1"/>
    </source>
</evidence>
<dbReference type="AlphaFoldDB" id="A0A347WGX9"/>